<feature type="region of interest" description="Disordered" evidence="1">
    <location>
        <begin position="176"/>
        <end position="196"/>
    </location>
</feature>
<evidence type="ECO:0000256" key="1">
    <source>
        <dbReference type="SAM" id="MobiDB-lite"/>
    </source>
</evidence>
<organism evidence="2 3">
    <name type="scientific">Tieghemostelium lacteum</name>
    <name type="common">Slime mold</name>
    <name type="synonym">Dictyostelium lacteum</name>
    <dbReference type="NCBI Taxonomy" id="361077"/>
    <lineage>
        <taxon>Eukaryota</taxon>
        <taxon>Amoebozoa</taxon>
        <taxon>Evosea</taxon>
        <taxon>Eumycetozoa</taxon>
        <taxon>Dictyostelia</taxon>
        <taxon>Dictyosteliales</taxon>
        <taxon>Raperosteliaceae</taxon>
        <taxon>Tieghemostelium</taxon>
    </lineage>
</organism>
<name>A0A152A157_TIELA</name>
<sequence>MNTKTPKKIFIPNIIKHQFKQSQEEKSIISPTAYYLNEQKNLKNNNNNNHNSNANENKLNLNAIDLKLQLQQYQQQHQPQKQIIVKIKRKIEDEPVPAIVIERPKKRAFIDTFKNFNISSGTDENDNESDDNEQDDNENYVNLKKHKFHDNFIDNDFKNNNNNNNNNGILDNNISKQQQQQHVSNNNNNNNTSLFNNQQNKLTKTKEAEKEVHFFTLITTLNEPIIENYNKIDTKLQERLEELRATVNSPKLIQKKREKLVKQRKEIRYKQIAIKRKNMSEQDREFFKDHDVIELEQTVIDNPIDKFNNLTSEEEQMLCNYKSMIMENLNTPNDRNQKPTTIQQDKYVYDYYYISQRDHLERMLEDNDNPIINAPRITLEADDDDLLDFSNVCSDDESSDDSQNFYKEYPSGDESDYEIEEEYDLSAYEEEKDDFYESYGSDDEQNFVYNQYVDDMDD</sequence>
<dbReference type="Proteomes" id="UP000076078">
    <property type="component" value="Unassembled WGS sequence"/>
</dbReference>
<feature type="region of interest" description="Disordered" evidence="1">
    <location>
        <begin position="393"/>
        <end position="418"/>
    </location>
</feature>
<comment type="caution">
    <text evidence="2">The sequence shown here is derived from an EMBL/GenBank/DDBJ whole genome shotgun (WGS) entry which is preliminary data.</text>
</comment>
<gene>
    <name evidence="2" type="ORF">DLAC_03566</name>
</gene>
<dbReference type="InParanoid" id="A0A152A157"/>
<dbReference type="OrthoDB" id="20848at2759"/>
<evidence type="ECO:0000313" key="3">
    <source>
        <dbReference type="Proteomes" id="UP000076078"/>
    </source>
</evidence>
<accession>A0A152A157</accession>
<dbReference type="OMA" id="DSENWYR"/>
<reference evidence="2 3" key="1">
    <citation type="submission" date="2015-12" db="EMBL/GenBank/DDBJ databases">
        <title>Dictyostelia acquired genes for synthesis and detection of signals that induce cell-type specialization by lateral gene transfer from prokaryotes.</title>
        <authorList>
            <person name="Gloeckner G."/>
            <person name="Schaap P."/>
        </authorList>
    </citation>
    <scope>NUCLEOTIDE SEQUENCE [LARGE SCALE GENOMIC DNA]</scope>
    <source>
        <strain evidence="2 3">TK</strain>
    </source>
</reference>
<feature type="compositionally biased region" description="Acidic residues" evidence="1">
    <location>
        <begin position="123"/>
        <end position="137"/>
    </location>
</feature>
<proteinExistence type="predicted"/>
<evidence type="ECO:0008006" key="4">
    <source>
        <dbReference type="Google" id="ProtNLM"/>
    </source>
</evidence>
<protein>
    <recommendedName>
        <fullName evidence="4">RNA polymerase II nuclear localization protein SLC7A6OS</fullName>
    </recommendedName>
</protein>
<dbReference type="EMBL" id="LODT01000019">
    <property type="protein sequence ID" value="KYQ99977.1"/>
    <property type="molecule type" value="Genomic_DNA"/>
</dbReference>
<evidence type="ECO:0000313" key="2">
    <source>
        <dbReference type="EMBL" id="KYQ99977.1"/>
    </source>
</evidence>
<feature type="region of interest" description="Disordered" evidence="1">
    <location>
        <begin position="117"/>
        <end position="137"/>
    </location>
</feature>
<keyword evidence="3" id="KW-1185">Reference proteome</keyword>
<dbReference type="AlphaFoldDB" id="A0A152A157"/>